<evidence type="ECO:0000256" key="1">
    <source>
        <dbReference type="SAM" id="MobiDB-lite"/>
    </source>
</evidence>
<feature type="region of interest" description="Disordered" evidence="1">
    <location>
        <begin position="17"/>
        <end position="46"/>
    </location>
</feature>
<evidence type="ECO:0000313" key="2">
    <source>
        <dbReference type="EMBL" id="OQR75250.1"/>
    </source>
</evidence>
<comment type="caution">
    <text evidence="2">The sequence shown here is derived from an EMBL/GenBank/DDBJ whole genome shotgun (WGS) entry which is preliminary data.</text>
</comment>
<proteinExistence type="predicted"/>
<keyword evidence="3" id="KW-1185">Reference proteome</keyword>
<gene>
    <name evidence="2" type="ORF">BIW11_08544</name>
</gene>
<protein>
    <submittedName>
        <fullName evidence="2">Uncharacterized protein</fullName>
    </submittedName>
</protein>
<name>A0A1V9XP10_9ACAR</name>
<dbReference type="EMBL" id="MNPL01006637">
    <property type="protein sequence ID" value="OQR75250.1"/>
    <property type="molecule type" value="Genomic_DNA"/>
</dbReference>
<accession>A0A1V9XP10</accession>
<dbReference type="Proteomes" id="UP000192247">
    <property type="component" value="Unassembled WGS sequence"/>
</dbReference>
<evidence type="ECO:0000313" key="3">
    <source>
        <dbReference type="Proteomes" id="UP000192247"/>
    </source>
</evidence>
<dbReference type="AlphaFoldDB" id="A0A1V9XP10"/>
<dbReference type="InParanoid" id="A0A1V9XP10"/>
<organism evidence="2 3">
    <name type="scientific">Tropilaelaps mercedesae</name>
    <dbReference type="NCBI Taxonomy" id="418985"/>
    <lineage>
        <taxon>Eukaryota</taxon>
        <taxon>Metazoa</taxon>
        <taxon>Ecdysozoa</taxon>
        <taxon>Arthropoda</taxon>
        <taxon>Chelicerata</taxon>
        <taxon>Arachnida</taxon>
        <taxon>Acari</taxon>
        <taxon>Parasitiformes</taxon>
        <taxon>Mesostigmata</taxon>
        <taxon>Gamasina</taxon>
        <taxon>Dermanyssoidea</taxon>
        <taxon>Laelapidae</taxon>
        <taxon>Tropilaelaps</taxon>
    </lineage>
</organism>
<sequence length="68" mass="7158">MANLFVKKLVFPTVPLKEHTASSTPPDGAPANTPGLSGPAAAAAPTQRVTIPRIRLITERLLLSRGQD</sequence>
<reference evidence="2 3" key="1">
    <citation type="journal article" date="2017" name="Gigascience">
        <title>Draft genome of the honey bee ectoparasitic mite, Tropilaelaps mercedesae, is shaped by the parasitic life history.</title>
        <authorList>
            <person name="Dong X."/>
            <person name="Armstrong S.D."/>
            <person name="Xia D."/>
            <person name="Makepeace B.L."/>
            <person name="Darby A.C."/>
            <person name="Kadowaki T."/>
        </authorList>
    </citation>
    <scope>NUCLEOTIDE SEQUENCE [LARGE SCALE GENOMIC DNA]</scope>
    <source>
        <strain evidence="2">Wuxi-XJTLU</strain>
    </source>
</reference>